<dbReference type="CDD" id="cd07067">
    <property type="entry name" value="HP_PGM_like"/>
    <property type="match status" value="1"/>
</dbReference>
<dbReference type="Gene3D" id="3.40.50.1240">
    <property type="entry name" value="Phosphoglycerate mutase-like"/>
    <property type="match status" value="1"/>
</dbReference>
<reference evidence="3 4" key="1">
    <citation type="submission" date="2019-10" db="EMBL/GenBank/DDBJ databases">
        <title>Streptomyces smaragdinus sp. nov. and Streptomyces fabii sp. nov., isolated from the gut of fungus growing-termite Macrotermes natalensis.</title>
        <authorList>
            <person name="Schwitalla J."/>
            <person name="Benndorf R."/>
            <person name="Martin K."/>
            <person name="De Beer W."/>
            <person name="Kaster A.-K."/>
            <person name="Vollmers J."/>
            <person name="Poulsen M."/>
            <person name="Beemelmanns C."/>
        </authorList>
    </citation>
    <scope>NUCLEOTIDE SEQUENCE [LARGE SCALE GENOMIC DNA]</scope>
    <source>
        <strain evidence="3 4">RB5</strain>
    </source>
</reference>
<dbReference type="InterPro" id="IPR029033">
    <property type="entry name" value="His_PPase_superfam"/>
</dbReference>
<dbReference type="AlphaFoldDB" id="A0A7K0CH73"/>
<comment type="caution">
    <text evidence="3">The sequence shown here is derived from an EMBL/GenBank/DDBJ whole genome shotgun (WGS) entry which is preliminary data.</text>
</comment>
<dbReference type="InterPro" id="IPR050275">
    <property type="entry name" value="PGM_Phosphatase"/>
</dbReference>
<organism evidence="3 4">
    <name type="scientific">Streptomyces smaragdinus</name>
    <dbReference type="NCBI Taxonomy" id="2585196"/>
    <lineage>
        <taxon>Bacteria</taxon>
        <taxon>Bacillati</taxon>
        <taxon>Actinomycetota</taxon>
        <taxon>Actinomycetes</taxon>
        <taxon>Kitasatosporales</taxon>
        <taxon>Streptomycetaceae</taxon>
        <taxon>Streptomyces</taxon>
    </lineage>
</organism>
<proteinExistence type="predicted"/>
<evidence type="ECO:0000313" key="4">
    <source>
        <dbReference type="Proteomes" id="UP000466345"/>
    </source>
</evidence>
<evidence type="ECO:0000256" key="1">
    <source>
        <dbReference type="PIRSR" id="PIRSR613078-1"/>
    </source>
</evidence>
<sequence length="204" mass="22136">MTTLFLARHGETVWHTSGRYAGISDIDLTDLGLAQAEALGTWAGKAELDAVWSSPLSRARATAAPAARAAGVELRTDADLTELDFGTLEGRTLAQVAAEDPDAVTAFEADPVANPVPGEEDPRAAMRRGTAALWRITHAHPGQRVLVVWHGTLMRLVLSDLLHMPPGDYRRVFPDMRNGALTELRMVEPGRVSLLSFNSRTMPF</sequence>
<dbReference type="InterPro" id="IPR013078">
    <property type="entry name" value="His_Pase_superF_clade-1"/>
</dbReference>
<feature type="binding site" evidence="2">
    <location>
        <position position="58"/>
    </location>
    <ligand>
        <name>substrate</name>
    </ligand>
</feature>
<dbReference type="SMART" id="SM00855">
    <property type="entry name" value="PGAM"/>
    <property type="match status" value="1"/>
</dbReference>
<keyword evidence="3" id="KW-0378">Hydrolase</keyword>
<dbReference type="Proteomes" id="UP000466345">
    <property type="component" value="Unassembled WGS sequence"/>
</dbReference>
<evidence type="ECO:0000313" key="3">
    <source>
        <dbReference type="EMBL" id="MQY12808.1"/>
    </source>
</evidence>
<dbReference type="EC" id="3.1.3.3" evidence="3"/>
<evidence type="ECO:0000256" key="2">
    <source>
        <dbReference type="PIRSR" id="PIRSR613078-2"/>
    </source>
</evidence>
<keyword evidence="4" id="KW-1185">Reference proteome</keyword>
<feature type="active site" description="Tele-phosphohistidine intermediate" evidence="1">
    <location>
        <position position="9"/>
    </location>
</feature>
<dbReference type="PANTHER" id="PTHR48100">
    <property type="entry name" value="BROAD-SPECIFICITY PHOSPHATASE YOR283W-RELATED"/>
    <property type="match status" value="1"/>
</dbReference>
<dbReference type="GO" id="GO:0016791">
    <property type="term" value="F:phosphatase activity"/>
    <property type="evidence" value="ECO:0007669"/>
    <property type="project" value="TreeGrafter"/>
</dbReference>
<gene>
    <name evidence="3" type="primary">pspB</name>
    <name evidence="3" type="ORF">SRB5_29470</name>
</gene>
<accession>A0A7K0CH73</accession>
<dbReference type="Pfam" id="PF00300">
    <property type="entry name" value="His_Phos_1"/>
    <property type="match status" value="1"/>
</dbReference>
<dbReference type="SUPFAM" id="SSF53254">
    <property type="entry name" value="Phosphoglycerate mutase-like"/>
    <property type="match status" value="1"/>
</dbReference>
<dbReference type="RefSeq" id="WP_323377920.1">
    <property type="nucleotide sequence ID" value="NZ_WEGJ01000009.1"/>
</dbReference>
<protein>
    <submittedName>
        <fullName evidence="3">Putative phosphoserine phosphatase 2</fullName>
        <ecNumber evidence="3">3.1.3.3</ecNumber>
    </submittedName>
</protein>
<feature type="active site" description="Proton donor/acceptor" evidence="1">
    <location>
        <position position="82"/>
    </location>
</feature>
<name>A0A7K0CH73_9ACTN</name>
<dbReference type="EMBL" id="WEGJ01000009">
    <property type="protein sequence ID" value="MQY12808.1"/>
    <property type="molecule type" value="Genomic_DNA"/>
</dbReference>